<dbReference type="HOGENOM" id="CLU_036074_4_1_5"/>
<keyword evidence="4 5" id="KW-0802">TPR repeat</keyword>
<gene>
    <name evidence="8" type="primary">cycH</name>
    <name evidence="8" type="ordered locus">AZC_1132</name>
</gene>
<dbReference type="AlphaFoldDB" id="A8HR71"/>
<evidence type="ECO:0000256" key="1">
    <source>
        <dbReference type="ARBA" id="ARBA00004196"/>
    </source>
</evidence>
<dbReference type="PANTHER" id="PTHR47870">
    <property type="entry name" value="CYTOCHROME C-TYPE BIOGENESIS PROTEIN CCMH"/>
    <property type="match status" value="1"/>
</dbReference>
<dbReference type="GO" id="GO:0017004">
    <property type="term" value="P:cytochrome complex assembly"/>
    <property type="evidence" value="ECO:0007669"/>
    <property type="project" value="UniProtKB-KW"/>
</dbReference>
<dbReference type="InterPro" id="IPR017560">
    <property type="entry name" value="Cyt_c_biogenesis_CcmI"/>
</dbReference>
<dbReference type="SUPFAM" id="SSF48452">
    <property type="entry name" value="TPR-like"/>
    <property type="match status" value="2"/>
</dbReference>
<keyword evidence="6" id="KW-0472">Membrane</keyword>
<feature type="transmembrane region" description="Helical" evidence="6">
    <location>
        <begin position="6"/>
        <end position="25"/>
    </location>
</feature>
<dbReference type="GO" id="GO:0005886">
    <property type="term" value="C:plasma membrane"/>
    <property type="evidence" value="ECO:0007669"/>
    <property type="project" value="TreeGrafter"/>
</dbReference>
<dbReference type="RefSeq" id="WP_012169663.1">
    <property type="nucleotide sequence ID" value="NC_009937.1"/>
</dbReference>
<evidence type="ECO:0000313" key="9">
    <source>
        <dbReference type="Proteomes" id="UP000000270"/>
    </source>
</evidence>
<keyword evidence="2" id="KW-0677">Repeat</keyword>
<dbReference type="GO" id="GO:0030313">
    <property type="term" value="C:cell envelope"/>
    <property type="evidence" value="ECO:0007669"/>
    <property type="project" value="UniProtKB-SubCell"/>
</dbReference>
<sequence>MMSLPLFIAFALMTAAAVMAVLWPLSRRREAHSEREADLAVYRDQLAEIGRDQAAGRLPAEQAEAARIEVSRRILAAAGTAGAASPAEANGVRRRRLAAIFVLILIPVVAAGIYGFTGAPTVPGAPLAARLTAPPDGNDIAILVRRVEEHLAANPNDGQGYELLAPVYARMGRLDDAARAYRQAIRLLGNSAERQVALGEVLTLAANGMVTQEAAQAFAAAAALDPQSVKARYFLGLAAEQDGRKADAAALWSSLLQSAPADAPWRPIVTAALARVGGRAPSTSVLRLPQPATPATAPGPSAEDVAAAAQQTPEQRSAMIMGMVSRLEERLAADPKDLDGWLRLARAWSVLGDKTKAEAALQSARKAFADDAEAGRRLDAARQELGLGG</sequence>
<evidence type="ECO:0000256" key="4">
    <source>
        <dbReference type="ARBA" id="ARBA00022803"/>
    </source>
</evidence>
<dbReference type="PANTHER" id="PTHR47870:SF1">
    <property type="entry name" value="CYTOCHROME C-TYPE BIOGENESIS PROTEIN CCMH"/>
    <property type="match status" value="1"/>
</dbReference>
<dbReference type="Proteomes" id="UP000000270">
    <property type="component" value="Chromosome"/>
</dbReference>
<name>A8HR71_AZOC5</name>
<evidence type="ECO:0000256" key="2">
    <source>
        <dbReference type="ARBA" id="ARBA00022737"/>
    </source>
</evidence>
<keyword evidence="3" id="KW-0201">Cytochrome c-type biogenesis</keyword>
<reference evidence="8 9" key="3">
    <citation type="journal article" date="2008" name="BMC Genomics">
        <title>The genome of the versatile nitrogen fixer Azorhizobium caulinodans ORS571.</title>
        <authorList>
            <person name="Lee KB."/>
            <person name="Backer P.D."/>
            <person name="Aono T."/>
            <person name="Liu CT."/>
            <person name="Suzuki S."/>
            <person name="Suzuki T."/>
            <person name="Kaneko T."/>
            <person name="Yamada M."/>
            <person name="Tabata S."/>
            <person name="Kupfer D.M."/>
            <person name="Najar F.Z."/>
            <person name="Wiley G.B."/>
            <person name="Roe B."/>
            <person name="Binnewies T.T."/>
            <person name="Ussery D.W."/>
            <person name="D'Haeze W."/>
            <person name="Herder J.D."/>
            <person name="Gevers D."/>
            <person name="Vereecke D."/>
            <person name="Holsters M."/>
            <person name="Oyaizu H."/>
        </authorList>
    </citation>
    <scope>NUCLEOTIDE SEQUENCE [LARGE SCALE GENOMIC DNA]</scope>
    <source>
        <strain evidence="9">ATCC 43989 / DSM 5975 / JCM 20966 / LMG 6465 / NBRC 14845 / NCIMB 13405 / ORS 571</strain>
    </source>
</reference>
<reference evidence="8 9" key="1">
    <citation type="journal article" date="2007" name="Appl. Environ. Microbiol.">
        <title>Rhizobial factors required for stem nodule maturation and maintenance in Sesbania rostrata-Azorhizobium caulinodans ORS571 symbiosis.</title>
        <authorList>
            <person name="Suzuki S."/>
            <person name="Aono T."/>
            <person name="Lee KB."/>
            <person name="Suzuki T."/>
            <person name="Liu CT."/>
            <person name="Miwa H."/>
            <person name="Wakao S."/>
            <person name="Iki T."/>
            <person name="Oyaizu H."/>
        </authorList>
    </citation>
    <scope>NUCLEOTIDE SEQUENCE [LARGE SCALE GENOMIC DNA]</scope>
    <source>
        <strain evidence="9">ATCC 43989 / DSM 5975 / JCM 20966 / LMG 6465 / NBRC 14845 / NCIMB 13405 / ORS 571</strain>
    </source>
</reference>
<dbReference type="InterPro" id="IPR051263">
    <property type="entry name" value="C-type_cytochrome_biogenesis"/>
</dbReference>
<dbReference type="InterPro" id="IPR019734">
    <property type="entry name" value="TPR_rpt"/>
</dbReference>
<reference evidence="8 9" key="5">
    <citation type="journal article" date="2010" name="Appl. Environ. Microbiol.">
        <title>phrR-like gene praR of Azorhizobium caulinodans ORS571 is essential for symbiosis with Sesbania rostrata and is involved in expression of reb genes.</title>
        <authorList>
            <person name="Akiba N."/>
            <person name="Aono T."/>
            <person name="Toyazaki H."/>
            <person name="Sato S."/>
            <person name="Oyaizu H."/>
        </authorList>
    </citation>
    <scope>NUCLEOTIDE SEQUENCE [LARGE SCALE GENOMIC DNA]</scope>
    <source>
        <strain evidence="9">ATCC 43989 / DSM 5975 / JCM 20966 / LMG 6465 / NBRC 14845 / NCIMB 13405 / ORS 571</strain>
    </source>
</reference>
<keyword evidence="6" id="KW-1133">Transmembrane helix</keyword>
<dbReference type="eggNOG" id="COG4235">
    <property type="taxonomic scope" value="Bacteria"/>
</dbReference>
<feature type="domain" description="Cytochrome c-type biogenesis protein H TPR" evidence="7">
    <location>
        <begin position="135"/>
        <end position="264"/>
    </location>
</feature>
<dbReference type="NCBIfam" id="TIGR03142">
    <property type="entry name" value="cytochro_ccmI"/>
    <property type="match status" value="1"/>
</dbReference>
<accession>A8HR71</accession>
<dbReference type="SMART" id="SM00028">
    <property type="entry name" value="TPR"/>
    <property type="match status" value="3"/>
</dbReference>
<dbReference type="Gene3D" id="1.25.40.10">
    <property type="entry name" value="Tetratricopeptide repeat domain"/>
    <property type="match status" value="2"/>
</dbReference>
<reference evidence="8 9" key="6">
    <citation type="journal article" date="2011" name="Appl. Environ. Microbiol.">
        <title>Involvement of the azorhizobial chromosome partition gene (parA) in the onset of bacteroid differentiation during Sesbania rostrata stem nodule development.</title>
        <authorList>
            <person name="Liu CT."/>
            <person name="Lee KB."/>
            <person name="Wang YS."/>
            <person name="Peng MH."/>
            <person name="Lee KT."/>
            <person name="Suzuki S."/>
            <person name="Suzuki T."/>
            <person name="Oyaizu H."/>
        </authorList>
    </citation>
    <scope>NUCLEOTIDE SEQUENCE [LARGE SCALE GENOMIC DNA]</scope>
    <source>
        <strain evidence="9">ATCC 43989 / DSM 5975 / JCM 20966 / LMG 6465 / NBRC 14845 / NCIMB 13405 / ORS 571</strain>
    </source>
</reference>
<evidence type="ECO:0000256" key="3">
    <source>
        <dbReference type="ARBA" id="ARBA00022748"/>
    </source>
</evidence>
<reference evidence="9" key="2">
    <citation type="submission" date="2007-04" db="EMBL/GenBank/DDBJ databases">
        <title>Complete genome sequence of the nitrogen-fixing bacterium Azorhizobium caulinodans ORS571.</title>
        <authorList>
            <person name="Lee K.B."/>
            <person name="Backer P.D."/>
            <person name="Aono T."/>
            <person name="Liu C.T."/>
            <person name="Suzuki S."/>
            <person name="Suzuki T."/>
            <person name="Kaneko T."/>
            <person name="Yamada M."/>
            <person name="Tabata S."/>
            <person name="Kupfer D.M."/>
            <person name="Najar F.Z."/>
            <person name="Wiley G.B."/>
            <person name="Roe B."/>
            <person name="Binnewies T."/>
            <person name="Ussery D."/>
            <person name="Vereecke D."/>
            <person name="Gevers D."/>
            <person name="Holsters M."/>
            <person name="Oyaizu H."/>
        </authorList>
    </citation>
    <scope>NUCLEOTIDE SEQUENCE [LARGE SCALE GENOMIC DNA]</scope>
    <source>
        <strain evidence="9">ATCC 43989 / DSM 5975 / JCM 20966 / LMG 6465 / NBRC 14845 / NCIMB 13405 / ORS 571</strain>
    </source>
</reference>
<evidence type="ECO:0000256" key="6">
    <source>
        <dbReference type="SAM" id="Phobius"/>
    </source>
</evidence>
<reference evidence="8 9" key="4">
    <citation type="journal article" date="2009" name="Appl. Environ. Microbiol.">
        <title>Comparative genome-wide transcriptional profiling of Azorhizobium caulinodans ORS571 grown under free-living and symbiotic conditions.</title>
        <authorList>
            <person name="Tsukada S."/>
            <person name="Aono T."/>
            <person name="Akiba N."/>
            <person name="Lee KB."/>
            <person name="Liu CT."/>
            <person name="Toyazaki H."/>
            <person name="Oyaizu H."/>
        </authorList>
    </citation>
    <scope>NUCLEOTIDE SEQUENCE [LARGE SCALE GENOMIC DNA]</scope>
    <source>
        <strain evidence="9">ATCC 43989 / DSM 5975 / JCM 20966 / LMG 6465 / NBRC 14845 / NCIMB 13405 / ORS 571</strain>
    </source>
</reference>
<organism evidence="8 9">
    <name type="scientific">Azorhizobium caulinodans (strain ATCC 43989 / DSM 5975 / JCM 20966 / LMG 6465 / NBRC 14845 / NCIMB 13405 / ORS 571)</name>
    <dbReference type="NCBI Taxonomy" id="438753"/>
    <lineage>
        <taxon>Bacteria</taxon>
        <taxon>Pseudomonadati</taxon>
        <taxon>Pseudomonadota</taxon>
        <taxon>Alphaproteobacteria</taxon>
        <taxon>Hyphomicrobiales</taxon>
        <taxon>Xanthobacteraceae</taxon>
        <taxon>Azorhizobium</taxon>
    </lineage>
</organism>
<feature type="repeat" description="TPR" evidence="5">
    <location>
        <begin position="158"/>
        <end position="191"/>
    </location>
</feature>
<dbReference type="PROSITE" id="PS50005">
    <property type="entry name" value="TPR"/>
    <property type="match status" value="1"/>
</dbReference>
<feature type="transmembrane region" description="Helical" evidence="6">
    <location>
        <begin position="97"/>
        <end position="116"/>
    </location>
</feature>
<protein>
    <submittedName>
        <fullName evidence="8">Cytochrome c-type biogenesis protein</fullName>
    </submittedName>
</protein>
<keyword evidence="6" id="KW-0812">Transmembrane</keyword>
<dbReference type="STRING" id="438753.AZC_1132"/>
<comment type="subcellular location">
    <subcellularLocation>
        <location evidence="1">Cell envelope</location>
    </subcellularLocation>
</comment>
<keyword evidence="9" id="KW-1185">Reference proteome</keyword>
<dbReference type="InterPro" id="IPR056413">
    <property type="entry name" value="TPR_CcmH_CycH"/>
</dbReference>
<dbReference type="Pfam" id="PF23914">
    <property type="entry name" value="TPR_CcmH_CycH"/>
    <property type="match status" value="1"/>
</dbReference>
<evidence type="ECO:0000313" key="8">
    <source>
        <dbReference type="EMBL" id="BAF87130.1"/>
    </source>
</evidence>
<evidence type="ECO:0000256" key="5">
    <source>
        <dbReference type="PROSITE-ProRule" id="PRU00339"/>
    </source>
</evidence>
<proteinExistence type="predicted"/>
<dbReference type="InterPro" id="IPR011990">
    <property type="entry name" value="TPR-like_helical_dom_sf"/>
</dbReference>
<dbReference type="EMBL" id="AP009384">
    <property type="protein sequence ID" value="BAF87130.1"/>
    <property type="molecule type" value="Genomic_DNA"/>
</dbReference>
<dbReference type="KEGG" id="azc:AZC_1132"/>
<evidence type="ECO:0000259" key="7">
    <source>
        <dbReference type="Pfam" id="PF23914"/>
    </source>
</evidence>